<dbReference type="InterPro" id="IPR035243">
    <property type="entry name" value="TamA_POTRA_Dom_1"/>
</dbReference>
<sequence>MTSPRLRQLLFAVSLAALAAGTAPAVSLAADADPQPSVDAADPADAAEGGADAPVDPIEADHLAGEEALRRGEAEAMTVGEQKADQADQADHADDGADEEGAEKTDKTAQPDKAARPETSSVTAAPAAANLSPFSVQVKGLQGAVLENVNAHLMSVPKDITVRGRYRTRVRQAIREGLRALGYYHATIKLTWEQGENGKKRGNVLLAEVTPGEPMRLQEVNVNVTGEGGEDRTFQRLLRRAAKPGARVDHGQYDTFKQQLQAVALQRGYFDAEFKKSQLAVAPDLNVGFWNIDYDTGIRYRYGEVQFQGSQIEEAYLRNLLPFQTGEHYDAESVAEMNRRLAETGWFSSVMVAPDWEAAQKLRESGEENVLPMTGVVSLATKNSVEVGVGFATDVGPRLQTTWTRPWVNEKGHSLKGTLNLSAYEQILDGVYKIPKVENPLTEYWQIQSGLKATNLNDTDSKSVTFMGARYWELESGWQRSIGLKWSYDDFKQGEEMHKTMLLYPGITLSRSRTKGGLMPRWGDSQRYTLDVSNTAWGSDVDFVAFNASGALIRTYGRKNRFVLRGSFGWIETNDFDRVPPDLRFFAGGDRSVRGYDYKSISPEDENGDLTGAARLLTGSIEYQYNVTGKWWGAVFFDAGEAVNDFKDQELKKGAGVGIRWESPVGPVKLDLAMPVGDPDHKGVAFYIGLGPEF</sequence>
<feature type="chain" id="PRO_5003588126" description="Translocation and assembly module subunit TamA" evidence="12">
    <location>
        <begin position="20"/>
        <end position="694"/>
    </location>
</feature>
<dbReference type="GO" id="GO:0097347">
    <property type="term" value="C:TAM protein secretion complex"/>
    <property type="evidence" value="ECO:0007669"/>
    <property type="project" value="TreeGrafter"/>
</dbReference>
<keyword evidence="5" id="KW-0812">Transmembrane</keyword>
<dbReference type="STRING" id="762967.HMPREF9440_01391"/>
<accession>H3KF74</accession>
<dbReference type="EMBL" id="AFBQ01000195">
    <property type="protein sequence ID" value="EHY31246.1"/>
    <property type="molecule type" value="Genomic_DNA"/>
</dbReference>
<dbReference type="Pfam" id="PF07244">
    <property type="entry name" value="POTRA"/>
    <property type="match status" value="1"/>
</dbReference>
<gene>
    <name evidence="16" type="ORF">HMPREF9440_01391</name>
</gene>
<evidence type="ECO:0000256" key="11">
    <source>
        <dbReference type="SAM" id="MobiDB-lite"/>
    </source>
</evidence>
<evidence type="ECO:0000313" key="17">
    <source>
        <dbReference type="Proteomes" id="UP000004956"/>
    </source>
</evidence>
<organism evidence="16 17">
    <name type="scientific">Sutterella parvirubra YIT 11816</name>
    <dbReference type="NCBI Taxonomy" id="762967"/>
    <lineage>
        <taxon>Bacteria</taxon>
        <taxon>Pseudomonadati</taxon>
        <taxon>Pseudomonadota</taxon>
        <taxon>Betaproteobacteria</taxon>
        <taxon>Burkholderiales</taxon>
        <taxon>Sutterellaceae</taxon>
        <taxon>Sutterella</taxon>
    </lineage>
</organism>
<dbReference type="RefSeq" id="WP_008542318.1">
    <property type="nucleotide sequence ID" value="NZ_JH604964.1"/>
</dbReference>
<evidence type="ECO:0000256" key="10">
    <source>
        <dbReference type="ARBA" id="ARBA00093548"/>
    </source>
</evidence>
<dbReference type="InterPro" id="IPR000184">
    <property type="entry name" value="Bac_surfAg_D15"/>
</dbReference>
<comment type="similarity">
    <text evidence="2">Belongs to the TamA family.</text>
</comment>
<dbReference type="Gene3D" id="2.40.160.50">
    <property type="entry name" value="membrane protein fhac: a member of the omp85/tpsb transporter family"/>
    <property type="match status" value="1"/>
</dbReference>
<feature type="compositionally biased region" description="Basic and acidic residues" evidence="11">
    <location>
        <begin position="82"/>
        <end position="95"/>
    </location>
</feature>
<dbReference type="AlphaFoldDB" id="H3KF74"/>
<evidence type="ECO:0000256" key="12">
    <source>
        <dbReference type="SAM" id="SignalP"/>
    </source>
</evidence>
<evidence type="ECO:0000256" key="3">
    <source>
        <dbReference type="ARBA" id="ARBA00015419"/>
    </source>
</evidence>
<feature type="region of interest" description="Disordered" evidence="11">
    <location>
        <begin position="27"/>
        <end position="57"/>
    </location>
</feature>
<dbReference type="Proteomes" id="UP000004956">
    <property type="component" value="Unassembled WGS sequence"/>
</dbReference>
<protein>
    <recommendedName>
        <fullName evidence="3">Translocation and assembly module subunit TamA</fullName>
    </recommendedName>
    <alternativeName>
        <fullName evidence="9">Autotransporter assembly factor TamA</fullName>
    </alternativeName>
</protein>
<keyword evidence="4" id="KW-1134">Transmembrane beta strand</keyword>
<feature type="signal peptide" evidence="12">
    <location>
        <begin position="1"/>
        <end position="19"/>
    </location>
</feature>
<evidence type="ECO:0000259" key="14">
    <source>
        <dbReference type="Pfam" id="PF07244"/>
    </source>
</evidence>
<dbReference type="InterPro" id="IPR010827">
    <property type="entry name" value="BamA/TamA_POTRA"/>
</dbReference>
<dbReference type="GO" id="GO:0009306">
    <property type="term" value="P:protein secretion"/>
    <property type="evidence" value="ECO:0007669"/>
    <property type="project" value="TreeGrafter"/>
</dbReference>
<comment type="caution">
    <text evidence="16">The sequence shown here is derived from an EMBL/GenBank/DDBJ whole genome shotgun (WGS) entry which is preliminary data.</text>
</comment>
<evidence type="ECO:0000256" key="2">
    <source>
        <dbReference type="ARBA" id="ARBA00010248"/>
    </source>
</evidence>
<keyword evidence="17" id="KW-1185">Reference proteome</keyword>
<evidence type="ECO:0000256" key="8">
    <source>
        <dbReference type="ARBA" id="ARBA00023237"/>
    </source>
</evidence>
<evidence type="ECO:0000256" key="6">
    <source>
        <dbReference type="ARBA" id="ARBA00022729"/>
    </source>
</evidence>
<dbReference type="InterPro" id="IPR039910">
    <property type="entry name" value="D15-like"/>
</dbReference>
<feature type="domain" description="Bacterial surface antigen (D15)" evidence="13">
    <location>
        <begin position="385"/>
        <end position="694"/>
    </location>
</feature>
<feature type="domain" description="POTRA" evidence="14">
    <location>
        <begin position="300"/>
        <end position="354"/>
    </location>
</feature>
<feature type="region of interest" description="Disordered" evidence="11">
    <location>
        <begin position="72"/>
        <end position="126"/>
    </location>
</feature>
<keyword evidence="8" id="KW-0998">Cell outer membrane</keyword>
<dbReference type="PANTHER" id="PTHR12815">
    <property type="entry name" value="SORTING AND ASSEMBLY MACHINERY SAMM50 PROTEIN FAMILY MEMBER"/>
    <property type="match status" value="1"/>
</dbReference>
<evidence type="ECO:0000256" key="5">
    <source>
        <dbReference type="ARBA" id="ARBA00022692"/>
    </source>
</evidence>
<keyword evidence="6 12" id="KW-0732">Signal</keyword>
<dbReference type="PATRIC" id="fig|762967.3.peg.1095"/>
<dbReference type="Pfam" id="PF17243">
    <property type="entry name" value="POTRA_TamA_1"/>
    <property type="match status" value="1"/>
</dbReference>
<keyword evidence="7" id="KW-0472">Membrane</keyword>
<reference evidence="16 17" key="1">
    <citation type="submission" date="2011-11" db="EMBL/GenBank/DDBJ databases">
        <authorList>
            <person name="Weinstock G."/>
            <person name="Sodergren E."/>
            <person name="Clifton S."/>
            <person name="Fulton L."/>
            <person name="Fulton B."/>
            <person name="Courtney L."/>
            <person name="Fronick C."/>
            <person name="Harrison M."/>
            <person name="Strong C."/>
            <person name="Farmer C."/>
            <person name="Delahaunty K."/>
            <person name="Markovic C."/>
            <person name="Hall O."/>
            <person name="Minx P."/>
            <person name="Tomlinson C."/>
            <person name="Mitreva M."/>
            <person name="Hou S."/>
            <person name="Chen J."/>
            <person name="Wollam A."/>
            <person name="Pepin K.H."/>
            <person name="Johnson M."/>
            <person name="Bhonagiri V."/>
            <person name="Zhang X."/>
            <person name="Suruliraj S."/>
            <person name="Warren W."/>
            <person name="Chinwalla A."/>
            <person name="Mardis E.R."/>
            <person name="Wilson R.K."/>
        </authorList>
    </citation>
    <scope>NUCLEOTIDE SEQUENCE [LARGE SCALE GENOMIC DNA]</scope>
    <source>
        <strain evidence="16 17">YIT 11816</strain>
    </source>
</reference>
<dbReference type="Pfam" id="PF01103">
    <property type="entry name" value="Omp85"/>
    <property type="match status" value="1"/>
</dbReference>
<name>H3KF74_9BURK</name>
<evidence type="ECO:0000259" key="13">
    <source>
        <dbReference type="Pfam" id="PF01103"/>
    </source>
</evidence>
<comment type="subcellular location">
    <subcellularLocation>
        <location evidence="1">Cell outer membrane</location>
    </subcellularLocation>
</comment>
<dbReference type="FunFam" id="3.10.20.310:FF:000008">
    <property type="entry name" value="Outer membrane protein, OMP85 family"/>
    <property type="match status" value="1"/>
</dbReference>
<comment type="subunit">
    <text evidence="10">Interacts with TamB to form the translocation and assembly module (TAM).</text>
</comment>
<dbReference type="Gene3D" id="3.10.20.310">
    <property type="entry name" value="membrane protein fhac"/>
    <property type="match status" value="3"/>
</dbReference>
<dbReference type="GO" id="GO:0009279">
    <property type="term" value="C:cell outer membrane"/>
    <property type="evidence" value="ECO:0007669"/>
    <property type="project" value="UniProtKB-SubCell"/>
</dbReference>
<evidence type="ECO:0000256" key="7">
    <source>
        <dbReference type="ARBA" id="ARBA00023136"/>
    </source>
</evidence>
<feature type="domain" description="TamA POTRA" evidence="15">
    <location>
        <begin position="135"/>
        <end position="201"/>
    </location>
</feature>
<evidence type="ECO:0000256" key="4">
    <source>
        <dbReference type="ARBA" id="ARBA00022452"/>
    </source>
</evidence>
<evidence type="ECO:0000256" key="1">
    <source>
        <dbReference type="ARBA" id="ARBA00004442"/>
    </source>
</evidence>
<evidence type="ECO:0000259" key="15">
    <source>
        <dbReference type="Pfam" id="PF17243"/>
    </source>
</evidence>
<dbReference type="HOGENOM" id="CLU_018618_1_0_4"/>
<evidence type="ECO:0000313" key="16">
    <source>
        <dbReference type="EMBL" id="EHY31246.1"/>
    </source>
</evidence>
<feature type="compositionally biased region" description="Basic and acidic residues" evidence="11">
    <location>
        <begin position="102"/>
        <end position="116"/>
    </location>
</feature>
<proteinExistence type="inferred from homology"/>
<evidence type="ECO:0000256" key="9">
    <source>
        <dbReference type="ARBA" id="ARBA00033063"/>
    </source>
</evidence>
<dbReference type="PANTHER" id="PTHR12815:SF47">
    <property type="entry name" value="TRANSLOCATION AND ASSEMBLY MODULE SUBUNIT TAMA"/>
    <property type="match status" value="1"/>
</dbReference>